<feature type="repeat" description="Cell wall-binding" evidence="2">
    <location>
        <begin position="632"/>
        <end position="651"/>
    </location>
</feature>
<evidence type="ECO:0000256" key="1">
    <source>
        <dbReference type="ARBA" id="ARBA00022737"/>
    </source>
</evidence>
<evidence type="ECO:0000313" key="5">
    <source>
        <dbReference type="Proteomes" id="UP000636394"/>
    </source>
</evidence>
<accession>A0ABX0IFD3</accession>
<evidence type="ECO:0000256" key="2">
    <source>
        <dbReference type="PROSITE-ProRule" id="PRU00591"/>
    </source>
</evidence>
<dbReference type="EMBL" id="WPCR01000002">
    <property type="protein sequence ID" value="NHM13489.1"/>
    <property type="molecule type" value="Genomic_DNA"/>
</dbReference>
<dbReference type="InterPro" id="IPR018337">
    <property type="entry name" value="Cell_wall/Cho-bd_repeat"/>
</dbReference>
<protein>
    <submittedName>
        <fullName evidence="4">Uncharacterized protein</fullName>
    </submittedName>
</protein>
<dbReference type="InterPro" id="IPR011050">
    <property type="entry name" value="Pectin_lyase_fold/virulence"/>
</dbReference>
<dbReference type="PROSITE" id="PS51318">
    <property type="entry name" value="TAT"/>
    <property type="match status" value="1"/>
</dbReference>
<proteinExistence type="predicted"/>
<feature type="chain" id="PRO_5047229239" evidence="3">
    <location>
        <begin position="32"/>
        <end position="750"/>
    </location>
</feature>
<reference evidence="4 5" key="1">
    <citation type="submission" date="2019-11" db="EMBL/GenBank/DDBJ databases">
        <title>Eggerthellaceae novel genus isolated from the rectal contents of marmort.</title>
        <authorList>
            <person name="Zhang G."/>
        </authorList>
    </citation>
    <scope>NUCLEOTIDE SEQUENCE [LARGE SCALE GENOMIC DNA]</scope>
    <source>
        <strain evidence="5">zg-886</strain>
    </source>
</reference>
<name>A0ABX0IFD3_9ACTN</name>
<dbReference type="SUPFAM" id="SSF51126">
    <property type="entry name" value="Pectin lyase-like"/>
    <property type="match status" value="1"/>
</dbReference>
<dbReference type="SUPFAM" id="SSF69360">
    <property type="entry name" value="Cell wall binding repeat"/>
    <property type="match status" value="2"/>
</dbReference>
<dbReference type="InterPro" id="IPR006311">
    <property type="entry name" value="TAT_signal"/>
</dbReference>
<keyword evidence="5" id="KW-1185">Reference proteome</keyword>
<evidence type="ECO:0000256" key="3">
    <source>
        <dbReference type="SAM" id="SignalP"/>
    </source>
</evidence>
<evidence type="ECO:0000313" key="4">
    <source>
        <dbReference type="EMBL" id="NHM13489.1"/>
    </source>
</evidence>
<gene>
    <name evidence="4" type="ORF">GMI68_01670</name>
</gene>
<feature type="repeat" description="Cell wall-binding" evidence="2">
    <location>
        <begin position="657"/>
        <end position="676"/>
    </location>
</feature>
<dbReference type="Pfam" id="PF19127">
    <property type="entry name" value="Choline_bind_3"/>
    <property type="match status" value="1"/>
</dbReference>
<dbReference type="RefSeq" id="WP_166338384.1">
    <property type="nucleotide sequence ID" value="NZ_WPCR01000002.1"/>
</dbReference>
<dbReference type="Pfam" id="PF01473">
    <property type="entry name" value="Choline_bind_1"/>
    <property type="match status" value="4"/>
</dbReference>
<dbReference type="PROSITE" id="PS51170">
    <property type="entry name" value="CW"/>
    <property type="match status" value="5"/>
</dbReference>
<keyword evidence="3" id="KW-0732">Signal</keyword>
<organism evidence="4 5">
    <name type="scientific">Xiamenia xianingshaonis</name>
    <dbReference type="NCBI Taxonomy" id="2682776"/>
    <lineage>
        <taxon>Bacteria</taxon>
        <taxon>Bacillati</taxon>
        <taxon>Actinomycetota</taxon>
        <taxon>Coriobacteriia</taxon>
        <taxon>Eggerthellales</taxon>
        <taxon>Eggerthellaceae</taxon>
        <taxon>Xiamenia</taxon>
    </lineage>
</organism>
<dbReference type="Gene3D" id="2.10.270.20">
    <property type="match status" value="1"/>
</dbReference>
<dbReference type="Gene3D" id="2.10.270.10">
    <property type="entry name" value="Cholin Binding"/>
    <property type="match status" value="2"/>
</dbReference>
<comment type="caution">
    <text evidence="4">The sequence shown here is derived from an EMBL/GenBank/DDBJ whole genome shotgun (WGS) entry which is preliminary data.</text>
</comment>
<sequence>MKKRRVVLRNSMALLLSAVMASSLTPAVALADEGEESAGPSTVVAARAANTGEEVSVSNYNDLKAALGTSGTASIVKLTSDVTIPADKNLWVERDNVTLDLNGRTITAGHQCAICIDENVEGVVVQNGKLVGGSFSTVYMYDGKMGLTLKNVTVTSADGYGGIYDYGTGSTLNLENCNVSGDYFAIYHNGSTAPFTLNATGGTITGRAAIKKSACAIYVSGSSTNTSNGTNNNKINLTGCTVTGPTGIEGKYTDMTLVDCDIEGTATRSTFEQFNNGSTALGFAVVSTDNSMDPDDPEPEATITIDGGTYKGLVGLSQFESIGDYINFKEATYHITGGAFSEDPTGKYTNDVKYTQRGSDGLYRCAHSGTGKTVVGYDPATCGDDGYSGNTVCNVCKEVASGGYTIPATGEHTYGEWTVTKEATETEAGTQERACSVCNAKETQEVPALGHTPSAAWKSDASDHWKVCEGCGAELERAPHAYGEWTVTKEATEAEPGFRERSCSACGYVQAEEVAKLSPAASIPEGGSGWVETDDGTWGYVDAGEPVEEGWKEVGGEWYYFDDSAMQTGWKEVDGDWYYLNGAGEGTEGSMATGWKQDGDSWYYLEDTGKMATGWQEVEGEWYHLGDSGKMDTGWKQDGGEWYYLNGSGEGTEGAMATGWKKTGGKWYYLAGSGAMRSGWQRLAGVWYLLNASHDGTFGAMLEGWQRVDASAGKPTSANSWYYLEPGSGAMAANRWVGGYYVDASGLWVR</sequence>
<feature type="signal peptide" evidence="3">
    <location>
        <begin position="1"/>
        <end position="31"/>
    </location>
</feature>
<feature type="repeat" description="Cell wall-binding" evidence="2">
    <location>
        <begin position="592"/>
        <end position="611"/>
    </location>
</feature>
<keyword evidence="1" id="KW-0677">Repeat</keyword>
<feature type="repeat" description="Cell wall-binding" evidence="2">
    <location>
        <begin position="612"/>
        <end position="631"/>
    </location>
</feature>
<dbReference type="Proteomes" id="UP000636394">
    <property type="component" value="Unassembled WGS sequence"/>
</dbReference>
<dbReference type="Pfam" id="PF19085">
    <property type="entry name" value="Choline_bind_2"/>
    <property type="match status" value="1"/>
</dbReference>
<feature type="repeat" description="Cell wall-binding" evidence="2">
    <location>
        <begin position="567"/>
        <end position="586"/>
    </location>
</feature>